<gene>
    <name evidence="2" type="ORF">B9Z19DRAFT_1134284</name>
</gene>
<dbReference type="AlphaFoldDB" id="A0A2T6ZEE4"/>
<evidence type="ECO:0000256" key="1">
    <source>
        <dbReference type="SAM" id="MobiDB-lite"/>
    </source>
</evidence>
<accession>A0A2T6ZEE4</accession>
<proteinExistence type="predicted"/>
<reference evidence="2 3" key="1">
    <citation type="submission" date="2017-04" db="EMBL/GenBank/DDBJ databases">
        <title>Draft genome sequence of Tuber borchii Vittad., a whitish edible truffle.</title>
        <authorList>
            <consortium name="DOE Joint Genome Institute"/>
            <person name="Murat C."/>
            <person name="Kuo A."/>
            <person name="Barry K.W."/>
            <person name="Clum A."/>
            <person name="Dockter R.B."/>
            <person name="Fauchery L."/>
            <person name="Iotti M."/>
            <person name="Kohler A."/>
            <person name="Labutti K."/>
            <person name="Lindquist E.A."/>
            <person name="Lipzen A."/>
            <person name="Ohm R.A."/>
            <person name="Wang M."/>
            <person name="Grigoriev I.V."/>
            <person name="Zambonelli A."/>
            <person name="Martin F.M."/>
        </authorList>
    </citation>
    <scope>NUCLEOTIDE SEQUENCE [LARGE SCALE GENOMIC DNA]</scope>
    <source>
        <strain evidence="2 3">Tbo3840</strain>
    </source>
</reference>
<name>A0A2T6ZEE4_TUBBO</name>
<dbReference type="EMBL" id="NESQ01000338">
    <property type="protein sequence ID" value="PUU73852.1"/>
    <property type="molecule type" value="Genomic_DNA"/>
</dbReference>
<evidence type="ECO:0000313" key="3">
    <source>
        <dbReference type="Proteomes" id="UP000244722"/>
    </source>
</evidence>
<feature type="compositionally biased region" description="Basic and acidic residues" evidence="1">
    <location>
        <begin position="85"/>
        <end position="95"/>
    </location>
</feature>
<feature type="compositionally biased region" description="Low complexity" evidence="1">
    <location>
        <begin position="99"/>
        <end position="108"/>
    </location>
</feature>
<evidence type="ECO:0000313" key="2">
    <source>
        <dbReference type="EMBL" id="PUU73852.1"/>
    </source>
</evidence>
<feature type="region of interest" description="Disordered" evidence="1">
    <location>
        <begin position="85"/>
        <end position="112"/>
    </location>
</feature>
<dbReference type="STRING" id="42251.A0A2T6ZEE4"/>
<dbReference type="OrthoDB" id="10250354at2759"/>
<sequence length="141" mass="15576">MRCQSVFSEIDRTLRVRWKCKGNHHIDGQHLCSVFSKEGATHDCFVPLTKPEKEKKLKSALIVFTSIVAAHAAIHDTLDLAFKDLPQRQTPDDSPKPSTPAKTTAATSRDPELNRVPYFASFAGTLRGSPFNKSAIAQSPD</sequence>
<dbReference type="Proteomes" id="UP000244722">
    <property type="component" value="Unassembled WGS sequence"/>
</dbReference>
<comment type="caution">
    <text evidence="2">The sequence shown here is derived from an EMBL/GenBank/DDBJ whole genome shotgun (WGS) entry which is preliminary data.</text>
</comment>
<keyword evidence="3" id="KW-1185">Reference proteome</keyword>
<dbReference type="InterPro" id="IPR012677">
    <property type="entry name" value="Nucleotide-bd_a/b_plait_sf"/>
</dbReference>
<dbReference type="Gene3D" id="3.30.70.330">
    <property type="match status" value="1"/>
</dbReference>
<protein>
    <submittedName>
        <fullName evidence="2">Uncharacterized protein</fullName>
    </submittedName>
</protein>
<organism evidence="2 3">
    <name type="scientific">Tuber borchii</name>
    <name type="common">White truffle</name>
    <dbReference type="NCBI Taxonomy" id="42251"/>
    <lineage>
        <taxon>Eukaryota</taxon>
        <taxon>Fungi</taxon>
        <taxon>Dikarya</taxon>
        <taxon>Ascomycota</taxon>
        <taxon>Pezizomycotina</taxon>
        <taxon>Pezizomycetes</taxon>
        <taxon>Pezizales</taxon>
        <taxon>Tuberaceae</taxon>
        <taxon>Tuber</taxon>
    </lineage>
</organism>